<feature type="domain" description="PAS" evidence="10">
    <location>
        <begin position="148"/>
        <end position="212"/>
    </location>
</feature>
<evidence type="ECO:0000256" key="3">
    <source>
        <dbReference type="ARBA" id="ARBA00012438"/>
    </source>
</evidence>
<protein>
    <recommendedName>
        <fullName evidence="3">histidine kinase</fullName>
        <ecNumber evidence="3">2.7.13.3</ecNumber>
    </recommendedName>
</protein>
<dbReference type="Proteomes" id="UP000590511">
    <property type="component" value="Unassembled WGS sequence"/>
</dbReference>
<evidence type="ECO:0000259" key="9">
    <source>
        <dbReference type="PROSITE" id="PS50109"/>
    </source>
</evidence>
<accession>A0A7W7HKI0</accession>
<keyword evidence="7" id="KW-0902">Two-component regulatory system</keyword>
<dbReference type="InterPro" id="IPR005467">
    <property type="entry name" value="His_kinase_dom"/>
</dbReference>
<dbReference type="GO" id="GO:0006355">
    <property type="term" value="P:regulation of DNA-templated transcription"/>
    <property type="evidence" value="ECO:0007669"/>
    <property type="project" value="InterPro"/>
</dbReference>
<evidence type="ECO:0000256" key="2">
    <source>
        <dbReference type="ARBA" id="ARBA00004236"/>
    </source>
</evidence>
<dbReference type="Pfam" id="PF08448">
    <property type="entry name" value="PAS_4"/>
    <property type="match status" value="1"/>
</dbReference>
<dbReference type="Pfam" id="PF00512">
    <property type="entry name" value="HisKA"/>
    <property type="match status" value="1"/>
</dbReference>
<dbReference type="SMART" id="SM00091">
    <property type="entry name" value="PAS"/>
    <property type="match status" value="3"/>
</dbReference>
<dbReference type="AlphaFoldDB" id="A0A7W7HKI0"/>
<dbReference type="InterPro" id="IPR036890">
    <property type="entry name" value="HATPase_C_sf"/>
</dbReference>
<feature type="domain" description="Histidine kinase" evidence="9">
    <location>
        <begin position="726"/>
        <end position="938"/>
    </location>
</feature>
<dbReference type="EMBL" id="JACHNC010000001">
    <property type="protein sequence ID" value="MBB4752169.1"/>
    <property type="molecule type" value="Genomic_DNA"/>
</dbReference>
<name>A0A7W7HKI0_9ACTN</name>
<comment type="subcellular location">
    <subcellularLocation>
        <location evidence="2">Cell membrane</location>
    </subcellularLocation>
</comment>
<evidence type="ECO:0000259" key="11">
    <source>
        <dbReference type="PROSITE" id="PS50113"/>
    </source>
</evidence>
<dbReference type="InterPro" id="IPR000014">
    <property type="entry name" value="PAS"/>
</dbReference>
<dbReference type="SMART" id="SM00388">
    <property type="entry name" value="HisKA"/>
    <property type="match status" value="1"/>
</dbReference>
<feature type="domain" description="PAC" evidence="11">
    <location>
        <begin position="349"/>
        <end position="401"/>
    </location>
</feature>
<dbReference type="EC" id="2.7.13.3" evidence="3"/>
<dbReference type="SUPFAM" id="SSF55781">
    <property type="entry name" value="GAF domain-like"/>
    <property type="match status" value="2"/>
</dbReference>
<dbReference type="GO" id="GO:0000155">
    <property type="term" value="F:phosphorelay sensor kinase activity"/>
    <property type="evidence" value="ECO:0007669"/>
    <property type="project" value="InterPro"/>
</dbReference>
<dbReference type="Pfam" id="PF13185">
    <property type="entry name" value="GAF_2"/>
    <property type="match status" value="1"/>
</dbReference>
<dbReference type="Pfam" id="PF00989">
    <property type="entry name" value="PAS"/>
    <property type="match status" value="1"/>
</dbReference>
<comment type="caution">
    <text evidence="12">The sequence shown here is derived from an EMBL/GenBank/DDBJ whole genome shotgun (WGS) entry which is preliminary data.</text>
</comment>
<dbReference type="CDD" id="cd00130">
    <property type="entry name" value="PAS"/>
    <property type="match status" value="1"/>
</dbReference>
<dbReference type="Pfam" id="PF01590">
    <property type="entry name" value="GAF"/>
    <property type="match status" value="1"/>
</dbReference>
<dbReference type="PRINTS" id="PR00344">
    <property type="entry name" value="BCTRLSENSOR"/>
</dbReference>
<gene>
    <name evidence="12" type="ORF">BJ964_006330</name>
</gene>
<dbReference type="Pfam" id="PF08447">
    <property type="entry name" value="PAS_3"/>
    <property type="match status" value="1"/>
</dbReference>
<comment type="catalytic activity">
    <reaction evidence="1">
        <text>ATP + protein L-histidine = ADP + protein N-phospho-L-histidine.</text>
        <dbReference type="EC" id="2.7.13.3"/>
    </reaction>
</comment>
<dbReference type="CDD" id="cd00082">
    <property type="entry name" value="HisKA"/>
    <property type="match status" value="1"/>
</dbReference>
<dbReference type="Gene3D" id="1.10.287.130">
    <property type="match status" value="1"/>
</dbReference>
<dbReference type="InterPro" id="IPR013655">
    <property type="entry name" value="PAS_fold_3"/>
</dbReference>
<dbReference type="Pfam" id="PF02518">
    <property type="entry name" value="HATPase_c"/>
    <property type="match status" value="1"/>
</dbReference>
<dbReference type="InterPro" id="IPR003018">
    <property type="entry name" value="GAF"/>
</dbReference>
<keyword evidence="4" id="KW-0597">Phosphoprotein</keyword>
<evidence type="ECO:0000313" key="12">
    <source>
        <dbReference type="EMBL" id="MBB4752169.1"/>
    </source>
</evidence>
<dbReference type="PROSITE" id="PS50109">
    <property type="entry name" value="HIS_KIN"/>
    <property type="match status" value="1"/>
</dbReference>
<keyword evidence="5" id="KW-0808">Transferase</keyword>
<feature type="domain" description="PAC" evidence="11">
    <location>
        <begin position="651"/>
        <end position="701"/>
    </location>
</feature>
<feature type="coiled-coil region" evidence="8">
    <location>
        <begin position="688"/>
        <end position="716"/>
    </location>
</feature>
<evidence type="ECO:0000256" key="5">
    <source>
        <dbReference type="ARBA" id="ARBA00022679"/>
    </source>
</evidence>
<dbReference type="InterPro" id="IPR003594">
    <property type="entry name" value="HATPase_dom"/>
</dbReference>
<dbReference type="InterPro" id="IPR004358">
    <property type="entry name" value="Sig_transdc_His_kin-like_C"/>
</dbReference>
<dbReference type="InterPro" id="IPR029016">
    <property type="entry name" value="GAF-like_dom_sf"/>
</dbReference>
<dbReference type="SMART" id="SM00387">
    <property type="entry name" value="HATPase_c"/>
    <property type="match status" value="1"/>
</dbReference>
<evidence type="ECO:0000256" key="8">
    <source>
        <dbReference type="SAM" id="Coils"/>
    </source>
</evidence>
<dbReference type="SMART" id="SM00086">
    <property type="entry name" value="PAC"/>
    <property type="match status" value="2"/>
</dbReference>
<dbReference type="Gene3D" id="3.30.565.10">
    <property type="entry name" value="Histidine kinase-like ATPase, C-terminal domain"/>
    <property type="match status" value="1"/>
</dbReference>
<feature type="domain" description="PAS" evidence="10">
    <location>
        <begin position="270"/>
        <end position="346"/>
    </location>
</feature>
<dbReference type="PANTHER" id="PTHR43711">
    <property type="entry name" value="TWO-COMPONENT HISTIDINE KINASE"/>
    <property type="match status" value="1"/>
</dbReference>
<dbReference type="InterPro" id="IPR003661">
    <property type="entry name" value="HisK_dim/P_dom"/>
</dbReference>
<proteinExistence type="predicted"/>
<dbReference type="RefSeq" id="WP_188124084.1">
    <property type="nucleotide sequence ID" value="NZ_BOMP01000118.1"/>
</dbReference>
<dbReference type="SUPFAM" id="SSF55785">
    <property type="entry name" value="PYP-like sensor domain (PAS domain)"/>
    <property type="match status" value="3"/>
</dbReference>
<dbReference type="FunFam" id="3.30.565.10:FF:000006">
    <property type="entry name" value="Sensor histidine kinase WalK"/>
    <property type="match status" value="1"/>
</dbReference>
<dbReference type="PROSITE" id="PS50113">
    <property type="entry name" value="PAC"/>
    <property type="match status" value="2"/>
</dbReference>
<reference evidence="12 13" key="1">
    <citation type="submission" date="2020-08" db="EMBL/GenBank/DDBJ databases">
        <title>Sequencing the genomes of 1000 actinobacteria strains.</title>
        <authorList>
            <person name="Klenk H.-P."/>
        </authorList>
    </citation>
    <scope>NUCLEOTIDE SEQUENCE [LARGE SCALE GENOMIC DNA]</scope>
    <source>
        <strain evidence="12 13">DSM 43150</strain>
    </source>
</reference>
<keyword evidence="8" id="KW-0175">Coiled coil</keyword>
<dbReference type="InterPro" id="IPR013656">
    <property type="entry name" value="PAS_4"/>
</dbReference>
<evidence type="ECO:0000256" key="4">
    <source>
        <dbReference type="ARBA" id="ARBA00022553"/>
    </source>
</evidence>
<dbReference type="SUPFAM" id="SSF47384">
    <property type="entry name" value="Homodimeric domain of signal transducing histidine kinase"/>
    <property type="match status" value="1"/>
</dbReference>
<evidence type="ECO:0000259" key="10">
    <source>
        <dbReference type="PROSITE" id="PS50112"/>
    </source>
</evidence>
<dbReference type="InterPro" id="IPR050736">
    <property type="entry name" value="Sensor_HK_Regulatory"/>
</dbReference>
<keyword evidence="6" id="KW-0418">Kinase</keyword>
<dbReference type="Gene3D" id="3.30.450.40">
    <property type="match status" value="2"/>
</dbReference>
<sequence>MTGEARPSGSAVERLTRMGARLLHTPMSGADLCGTDRNTPGAHPCSQYVIRENAPLIVPDVEADPRLRDDPAVREHETIAYAGYPLRSPDGEPVGAFFVADVVVRQWSADELADLLALAEAAEAAATETSLRIAYGEAQLALARQQWLLETTDDAYIALNTDGRISGWNAASEQLFGWSAAEATGQVTTELIVPPRFRNVHEQRLAEARRIGTSELVGQRLELAATDRAGREFQVEMTLQTELVHGQPVFHMFLHDISARIAMQTALEDERAFLQALLDSMEAGVVACDSKGKLAQLNQLLTKIHGLGVEPVEPEEWPATYYLFEADGQTLIRPRQDPLARAYRGEIVQHQDIAIVPPGRSPHILLTNARPIKTKDGRCLGAVAVHHDVTESRRAERLRRCRHAVANALSEAISAQEAGVTAVEAVAAEMQWACAQYWEVDEKRDRIIRIGSWARPGTDLAPFDGTDQLAFIRGESVPGMVWEHDHEIWTTDLLHGFADVGRLPLGHRLGLRTAFGVPVHMGHRVAGALAFFADTEIPRDDEILTMLQSIAGQIGRFMERRRAEDLTLALAAARRDFNRVVEQVNDCLWTVEMTPSGEVLSQYASAGGRGVFGGVIPTDSDMALTFGNLVHPDDRQLFELYHERALSGLPTEFEARVIGFDGITRWVWTRGTPRHEDGHLYIDGISTNVTERRELADQREQLLAQEQQQVHRLQELDRMKDELVAVVSHELRNPIAIIAAHTEVLMDEPDLAGQAELAAIERTIAHLVHLVDDLLDVARFDSGQANIDLRPLRLDRLLHRAVQEHQHGADAKPVTLVTEIDALPVVPGDAHRLRQVLDNLLSNAVKYTPPSGTITVTAHATDDTAVVRVTDTGIGIPADEYPKLFNRFFRASTATSRKIKGTGLGLTVVKAIVDAHGGTITAEPAPGGGTRFTLTLPR</sequence>
<evidence type="ECO:0000256" key="1">
    <source>
        <dbReference type="ARBA" id="ARBA00000085"/>
    </source>
</evidence>
<dbReference type="InterPro" id="IPR035965">
    <property type="entry name" value="PAS-like_dom_sf"/>
</dbReference>
<evidence type="ECO:0000313" key="13">
    <source>
        <dbReference type="Proteomes" id="UP000590511"/>
    </source>
</evidence>
<dbReference type="GO" id="GO:0005886">
    <property type="term" value="C:plasma membrane"/>
    <property type="evidence" value="ECO:0007669"/>
    <property type="project" value="UniProtKB-SubCell"/>
</dbReference>
<dbReference type="PROSITE" id="PS50112">
    <property type="entry name" value="PAS"/>
    <property type="match status" value="2"/>
</dbReference>
<dbReference type="InterPro" id="IPR001610">
    <property type="entry name" value="PAC"/>
</dbReference>
<dbReference type="InterPro" id="IPR036097">
    <property type="entry name" value="HisK_dim/P_sf"/>
</dbReference>
<dbReference type="InterPro" id="IPR000700">
    <property type="entry name" value="PAS-assoc_C"/>
</dbReference>
<dbReference type="SMART" id="SM00065">
    <property type="entry name" value="GAF"/>
    <property type="match status" value="2"/>
</dbReference>
<dbReference type="Gene3D" id="3.30.450.20">
    <property type="entry name" value="PAS domain"/>
    <property type="match status" value="3"/>
</dbReference>
<evidence type="ECO:0000256" key="7">
    <source>
        <dbReference type="ARBA" id="ARBA00023012"/>
    </source>
</evidence>
<organism evidence="12 13">
    <name type="scientific">Actinoplanes lobatus</name>
    <dbReference type="NCBI Taxonomy" id="113568"/>
    <lineage>
        <taxon>Bacteria</taxon>
        <taxon>Bacillati</taxon>
        <taxon>Actinomycetota</taxon>
        <taxon>Actinomycetes</taxon>
        <taxon>Micromonosporales</taxon>
        <taxon>Micromonosporaceae</taxon>
        <taxon>Actinoplanes</taxon>
    </lineage>
</organism>
<evidence type="ECO:0000256" key="6">
    <source>
        <dbReference type="ARBA" id="ARBA00022777"/>
    </source>
</evidence>
<dbReference type="PANTHER" id="PTHR43711:SF1">
    <property type="entry name" value="HISTIDINE KINASE 1"/>
    <property type="match status" value="1"/>
</dbReference>
<dbReference type="NCBIfam" id="TIGR00229">
    <property type="entry name" value="sensory_box"/>
    <property type="match status" value="2"/>
</dbReference>
<dbReference type="CDD" id="cd00075">
    <property type="entry name" value="HATPase"/>
    <property type="match status" value="1"/>
</dbReference>
<dbReference type="SUPFAM" id="SSF55874">
    <property type="entry name" value="ATPase domain of HSP90 chaperone/DNA topoisomerase II/histidine kinase"/>
    <property type="match status" value="1"/>
</dbReference>
<dbReference type="InterPro" id="IPR013767">
    <property type="entry name" value="PAS_fold"/>
</dbReference>